<name>A0AC34Q408_9BILA</name>
<reference evidence="2" key="1">
    <citation type="submission" date="2022-11" db="UniProtKB">
        <authorList>
            <consortium name="WormBaseParasite"/>
        </authorList>
    </citation>
    <scope>IDENTIFICATION</scope>
</reference>
<protein>
    <submittedName>
        <fullName evidence="2">Uncharacterized protein</fullName>
    </submittedName>
</protein>
<dbReference type="Proteomes" id="UP000887576">
    <property type="component" value="Unplaced"/>
</dbReference>
<evidence type="ECO:0000313" key="2">
    <source>
        <dbReference type="WBParaSite" id="JU765_v2.g12744.t1"/>
    </source>
</evidence>
<organism evidence="1 2">
    <name type="scientific">Panagrolaimus sp. JU765</name>
    <dbReference type="NCBI Taxonomy" id="591449"/>
    <lineage>
        <taxon>Eukaryota</taxon>
        <taxon>Metazoa</taxon>
        <taxon>Ecdysozoa</taxon>
        <taxon>Nematoda</taxon>
        <taxon>Chromadorea</taxon>
        <taxon>Rhabditida</taxon>
        <taxon>Tylenchina</taxon>
        <taxon>Panagrolaimomorpha</taxon>
        <taxon>Panagrolaimoidea</taxon>
        <taxon>Panagrolaimidae</taxon>
        <taxon>Panagrolaimus</taxon>
    </lineage>
</organism>
<proteinExistence type="predicted"/>
<evidence type="ECO:0000313" key="1">
    <source>
        <dbReference type="Proteomes" id="UP000887576"/>
    </source>
</evidence>
<accession>A0AC34Q408</accession>
<sequence length="176" mass="19734">MAAASTCVQSQRLTVTSVDDVQKRMPSKRLSHHHHPQHVRQPTKSTERQRKVKQRKPVNFVSTDGTTSGENDDLQFSSEIDIQARLEQLLKRPDQSDLEADCEDNNSTDVDTVSISGSIKHKNPLENDNGNPVDTKIELLSAKIRNLEKQLATVLSMNVKLKEENERLKSTVAGQP</sequence>
<dbReference type="WBParaSite" id="JU765_v2.g12744.t1">
    <property type="protein sequence ID" value="JU765_v2.g12744.t1"/>
    <property type="gene ID" value="JU765_v2.g12744"/>
</dbReference>